<dbReference type="EMBL" id="VFJC01000017">
    <property type="protein sequence ID" value="KAB5546376.1"/>
    <property type="molecule type" value="Genomic_DNA"/>
</dbReference>
<evidence type="ECO:0000313" key="2">
    <source>
        <dbReference type="Proteomes" id="UP000327468"/>
    </source>
</evidence>
<reference evidence="1 2" key="1">
    <citation type="submission" date="2019-06" db="EMBL/GenBank/DDBJ databases">
        <title>A chromosome-scale genome assembly of the striped catfish, Pangasianodon hypophthalmus.</title>
        <authorList>
            <person name="Wen M."/>
            <person name="Zahm M."/>
            <person name="Roques C."/>
            <person name="Cabau C."/>
            <person name="Klopp C."/>
            <person name="Donnadieu C."/>
            <person name="Jouanno E."/>
            <person name="Avarre J.-C."/>
            <person name="Campet M."/>
            <person name="Ha T.T.T."/>
            <person name="Dugue R."/>
            <person name="Lampietro C."/>
            <person name="Louis A."/>
            <person name="Herpin A."/>
            <person name="Echchiki A."/>
            <person name="Berthelot C."/>
            <person name="Parey E."/>
            <person name="Roest-Crollius H."/>
            <person name="Braasch I."/>
            <person name="Postlethwait J."/>
            <person name="Bobe J."/>
            <person name="Montfort J."/>
            <person name="Bouchez O."/>
            <person name="Begum T."/>
            <person name="Schartl M."/>
            <person name="Guiguen Y."/>
        </authorList>
    </citation>
    <scope>NUCLEOTIDE SEQUENCE [LARGE SCALE GENOMIC DNA]</scope>
    <source>
        <strain evidence="1 2">Indonesia</strain>
        <tissue evidence="1">Blood</tissue>
    </source>
</reference>
<sequence length="119" mass="13525">MWQIKVACNKGSRRGFWTFQILYTYTETMSSVNSAACLLAKNHFYQNISPTNKIQPVYSFPGSLSQARQRQVTVWKTASLHQGLPGQEPRPWVLSLVWKRPLSNPASSKRLGSADRVIK</sequence>
<evidence type="ECO:0000313" key="1">
    <source>
        <dbReference type="EMBL" id="KAB5546376.1"/>
    </source>
</evidence>
<dbReference type="AlphaFoldDB" id="A0A5N5LW77"/>
<name>A0A5N5LW77_PANHP</name>
<dbReference type="Proteomes" id="UP000327468">
    <property type="component" value="Chromosome 16"/>
</dbReference>
<gene>
    <name evidence="1" type="ORF">PHYPO_G00071350</name>
</gene>
<organism evidence="1 2">
    <name type="scientific">Pangasianodon hypophthalmus</name>
    <name type="common">Striped catfish</name>
    <name type="synonym">Helicophagus hypophthalmus</name>
    <dbReference type="NCBI Taxonomy" id="310915"/>
    <lineage>
        <taxon>Eukaryota</taxon>
        <taxon>Metazoa</taxon>
        <taxon>Chordata</taxon>
        <taxon>Craniata</taxon>
        <taxon>Vertebrata</taxon>
        <taxon>Euteleostomi</taxon>
        <taxon>Actinopterygii</taxon>
        <taxon>Neopterygii</taxon>
        <taxon>Teleostei</taxon>
        <taxon>Ostariophysi</taxon>
        <taxon>Siluriformes</taxon>
        <taxon>Pangasiidae</taxon>
        <taxon>Pangasianodon</taxon>
    </lineage>
</organism>
<proteinExistence type="predicted"/>
<comment type="caution">
    <text evidence="1">The sequence shown here is derived from an EMBL/GenBank/DDBJ whole genome shotgun (WGS) entry which is preliminary data.</text>
</comment>
<protein>
    <submittedName>
        <fullName evidence="1">Uncharacterized protein</fullName>
    </submittedName>
</protein>
<accession>A0A5N5LW77</accession>
<keyword evidence="2" id="KW-1185">Reference proteome</keyword>